<comment type="caution">
    <text evidence="14">The sequence shown here is derived from an EMBL/GenBank/DDBJ whole genome shotgun (WGS) entry which is preliminary data.</text>
</comment>
<keyword evidence="7" id="KW-1015">Disulfide bond</keyword>
<comment type="similarity">
    <text evidence="10">Belongs to the peroxiredoxin family. BCP/PrxQ subfamily.</text>
</comment>
<dbReference type="InterPro" id="IPR013766">
    <property type="entry name" value="Thioredoxin_domain"/>
</dbReference>
<evidence type="ECO:0000256" key="7">
    <source>
        <dbReference type="ARBA" id="ARBA00023157"/>
    </source>
</evidence>
<organism evidence="14 15">
    <name type="scientific">Veillonella magna</name>
    <dbReference type="NCBI Taxonomy" id="464322"/>
    <lineage>
        <taxon>Bacteria</taxon>
        <taxon>Bacillati</taxon>
        <taxon>Bacillota</taxon>
        <taxon>Negativicutes</taxon>
        <taxon>Veillonellales</taxon>
        <taxon>Veillonellaceae</taxon>
        <taxon>Veillonella</taxon>
    </lineage>
</organism>
<gene>
    <name evidence="14" type="ORF">H6A01_08070</name>
</gene>
<name>A0ABS2GGH1_9FIRM</name>
<evidence type="ECO:0000256" key="6">
    <source>
        <dbReference type="ARBA" id="ARBA00023002"/>
    </source>
</evidence>
<evidence type="ECO:0000256" key="4">
    <source>
        <dbReference type="ARBA" id="ARBA00022559"/>
    </source>
</evidence>
<dbReference type="Gene3D" id="3.40.30.10">
    <property type="entry name" value="Glutaredoxin"/>
    <property type="match status" value="1"/>
</dbReference>
<keyword evidence="15" id="KW-1185">Reference proteome</keyword>
<dbReference type="PANTHER" id="PTHR42801">
    <property type="entry name" value="THIOREDOXIN-DEPENDENT PEROXIDE REDUCTASE"/>
    <property type="match status" value="1"/>
</dbReference>
<dbReference type="PIRSF" id="PIRSF000239">
    <property type="entry name" value="AHPC"/>
    <property type="match status" value="1"/>
</dbReference>
<evidence type="ECO:0000256" key="8">
    <source>
        <dbReference type="ARBA" id="ARBA00023284"/>
    </source>
</evidence>
<comment type="catalytic activity">
    <reaction evidence="12">
        <text>a hydroperoxide + [thioredoxin]-dithiol = an alcohol + [thioredoxin]-disulfide + H2O</text>
        <dbReference type="Rhea" id="RHEA:62620"/>
        <dbReference type="Rhea" id="RHEA-COMP:10698"/>
        <dbReference type="Rhea" id="RHEA-COMP:10700"/>
        <dbReference type="ChEBI" id="CHEBI:15377"/>
        <dbReference type="ChEBI" id="CHEBI:29950"/>
        <dbReference type="ChEBI" id="CHEBI:30879"/>
        <dbReference type="ChEBI" id="CHEBI:35924"/>
        <dbReference type="ChEBI" id="CHEBI:50058"/>
        <dbReference type="EC" id="1.11.1.24"/>
    </reaction>
</comment>
<sequence>MAENVAGTKVPAFSVLSDEGKTVTEQDLQGQKTVLYFYPKDNTPGCSVEAQQFNEAYDRLAAAGYSVIGVSRDTVKRHVNFKAKYGLRFMLLADTEETLCQAFGVMKEKKLYGKVSIGIERSTFLIDETGTITGEYRGVKAKEHVGKLLADLGIAE</sequence>
<dbReference type="Proteomes" id="UP000707138">
    <property type="component" value="Unassembled WGS sequence"/>
</dbReference>
<dbReference type="Pfam" id="PF00578">
    <property type="entry name" value="AhpC-TSA"/>
    <property type="match status" value="1"/>
</dbReference>
<dbReference type="InterPro" id="IPR036249">
    <property type="entry name" value="Thioredoxin-like_sf"/>
</dbReference>
<reference evidence="14 15" key="1">
    <citation type="journal article" date="2021" name="Sci. Rep.">
        <title>The distribution of antibiotic resistance genes in chicken gut microbiota commensals.</title>
        <authorList>
            <person name="Juricova H."/>
            <person name="Matiasovicova J."/>
            <person name="Kubasova T."/>
            <person name="Cejkova D."/>
            <person name="Rychlik I."/>
        </authorList>
    </citation>
    <scope>NUCLEOTIDE SEQUENCE [LARGE SCALE GENOMIC DNA]</scope>
    <source>
        <strain evidence="14 15">An537</strain>
    </source>
</reference>
<proteinExistence type="inferred from homology"/>
<dbReference type="SUPFAM" id="SSF52833">
    <property type="entry name" value="Thioredoxin-like"/>
    <property type="match status" value="1"/>
</dbReference>
<accession>A0ABS2GGH1</accession>
<evidence type="ECO:0000256" key="3">
    <source>
        <dbReference type="ARBA" id="ARBA00013017"/>
    </source>
</evidence>
<evidence type="ECO:0000256" key="5">
    <source>
        <dbReference type="ARBA" id="ARBA00022862"/>
    </source>
</evidence>
<evidence type="ECO:0000313" key="14">
    <source>
        <dbReference type="EMBL" id="MBM6913274.1"/>
    </source>
</evidence>
<evidence type="ECO:0000259" key="13">
    <source>
        <dbReference type="PROSITE" id="PS51352"/>
    </source>
</evidence>
<dbReference type="InterPro" id="IPR024706">
    <property type="entry name" value="Peroxiredoxin_AhpC-typ"/>
</dbReference>
<evidence type="ECO:0000256" key="10">
    <source>
        <dbReference type="ARBA" id="ARBA00038489"/>
    </source>
</evidence>
<evidence type="ECO:0000256" key="1">
    <source>
        <dbReference type="ARBA" id="ARBA00003330"/>
    </source>
</evidence>
<dbReference type="EMBL" id="JACJLA010000016">
    <property type="protein sequence ID" value="MBM6913274.1"/>
    <property type="molecule type" value="Genomic_DNA"/>
</dbReference>
<evidence type="ECO:0000313" key="15">
    <source>
        <dbReference type="Proteomes" id="UP000707138"/>
    </source>
</evidence>
<keyword evidence="4" id="KW-0575">Peroxidase</keyword>
<dbReference type="InterPro" id="IPR050924">
    <property type="entry name" value="Peroxiredoxin_BCP/PrxQ"/>
</dbReference>
<dbReference type="PANTHER" id="PTHR42801:SF4">
    <property type="entry name" value="AHPC_TSA FAMILY PROTEIN"/>
    <property type="match status" value="1"/>
</dbReference>
<evidence type="ECO:0000256" key="11">
    <source>
        <dbReference type="ARBA" id="ARBA00041373"/>
    </source>
</evidence>
<evidence type="ECO:0000256" key="9">
    <source>
        <dbReference type="ARBA" id="ARBA00032824"/>
    </source>
</evidence>
<dbReference type="EC" id="1.11.1.24" evidence="3"/>
<keyword evidence="5" id="KW-0049">Antioxidant</keyword>
<evidence type="ECO:0000256" key="12">
    <source>
        <dbReference type="ARBA" id="ARBA00049091"/>
    </source>
</evidence>
<feature type="domain" description="Thioredoxin" evidence="13">
    <location>
        <begin position="4"/>
        <end position="154"/>
    </location>
</feature>
<comment type="subunit">
    <text evidence="2">Monomer.</text>
</comment>
<dbReference type="InterPro" id="IPR000866">
    <property type="entry name" value="AhpC/TSA"/>
</dbReference>
<dbReference type="RefSeq" id="WP_205088226.1">
    <property type="nucleotide sequence ID" value="NZ_JACJLA010000016.1"/>
</dbReference>
<dbReference type="CDD" id="cd03017">
    <property type="entry name" value="PRX_BCP"/>
    <property type="match status" value="1"/>
</dbReference>
<comment type="function">
    <text evidence="1">Thiol-specific peroxidase that catalyzes the reduction of hydrogen peroxide and organic hydroperoxides to water and alcohols, respectively. Plays a role in cell protection against oxidative stress by detoxifying peroxides and as sensor of hydrogen peroxide-mediated signaling events.</text>
</comment>
<dbReference type="PROSITE" id="PS51352">
    <property type="entry name" value="THIOREDOXIN_2"/>
    <property type="match status" value="1"/>
</dbReference>
<protein>
    <recommendedName>
        <fullName evidence="3">thioredoxin-dependent peroxiredoxin</fullName>
        <ecNumber evidence="3">1.11.1.24</ecNumber>
    </recommendedName>
    <alternativeName>
        <fullName evidence="11">Bacterioferritin comigratory protein</fullName>
    </alternativeName>
    <alternativeName>
        <fullName evidence="9">Thioredoxin peroxidase</fullName>
    </alternativeName>
</protein>
<keyword evidence="8" id="KW-0676">Redox-active center</keyword>
<keyword evidence="6" id="KW-0560">Oxidoreductase</keyword>
<evidence type="ECO:0000256" key="2">
    <source>
        <dbReference type="ARBA" id="ARBA00011245"/>
    </source>
</evidence>